<protein>
    <submittedName>
        <fullName evidence="2">Uncharacterized protein</fullName>
    </submittedName>
</protein>
<dbReference type="EMBL" id="LTAN01000003">
    <property type="protein sequence ID" value="OBR12412.1"/>
    <property type="molecule type" value="Genomic_DNA"/>
</dbReference>
<evidence type="ECO:0000256" key="1">
    <source>
        <dbReference type="SAM" id="MobiDB-lite"/>
    </source>
</evidence>
<dbReference type="VEuPathDB" id="FungiDB:CH63R_04708"/>
<accession>A0A1B7YKD1</accession>
<dbReference type="GeneID" id="28863790"/>
<comment type="caution">
    <text evidence="2">The sequence shown here is derived from an EMBL/GenBank/DDBJ whole genome shotgun (WGS) entry which is preliminary data.</text>
</comment>
<gene>
    <name evidence="2" type="ORF">CH63R_04708</name>
</gene>
<sequence>MADDPVLGTIDGAPTRRGSGSDPPLGAMPFFNPFNTRRRSRQLGRFKHPYSNDRRWIFRENGNVEVALIAAINIRRVTQVRVQVCIYQTVTAICSFDPDARTML</sequence>
<dbReference type="OrthoDB" id="4855328at2759"/>
<proteinExistence type="predicted"/>
<keyword evidence="3" id="KW-1185">Reference proteome</keyword>
<evidence type="ECO:0000313" key="3">
    <source>
        <dbReference type="Proteomes" id="UP000092177"/>
    </source>
</evidence>
<dbReference type="RefSeq" id="XP_018160929.1">
    <property type="nucleotide sequence ID" value="XM_018299683.1"/>
</dbReference>
<dbReference type="Proteomes" id="UP000092177">
    <property type="component" value="Chromosome 3"/>
</dbReference>
<name>A0A1B7YKD1_COLHI</name>
<organism evidence="2 3">
    <name type="scientific">Colletotrichum higginsianum (strain IMI 349063)</name>
    <name type="common">Crucifer anthracnose fungus</name>
    <dbReference type="NCBI Taxonomy" id="759273"/>
    <lineage>
        <taxon>Eukaryota</taxon>
        <taxon>Fungi</taxon>
        <taxon>Dikarya</taxon>
        <taxon>Ascomycota</taxon>
        <taxon>Pezizomycotina</taxon>
        <taxon>Sordariomycetes</taxon>
        <taxon>Hypocreomycetidae</taxon>
        <taxon>Glomerellales</taxon>
        <taxon>Glomerellaceae</taxon>
        <taxon>Colletotrichum</taxon>
        <taxon>Colletotrichum destructivum species complex</taxon>
    </lineage>
</organism>
<dbReference type="AlphaFoldDB" id="A0A1B7YKD1"/>
<evidence type="ECO:0000313" key="2">
    <source>
        <dbReference type="EMBL" id="OBR12412.1"/>
    </source>
</evidence>
<reference evidence="3" key="1">
    <citation type="journal article" date="2017" name="BMC Genomics">
        <title>Gapless genome assembly of Colletotrichum higginsianum reveals chromosome structure and association of transposable elements with secondary metabolite gene clusters.</title>
        <authorList>
            <person name="Dallery J.-F."/>
            <person name="Lapalu N."/>
            <person name="Zampounis A."/>
            <person name="Pigne S."/>
            <person name="Luyten I."/>
            <person name="Amselem J."/>
            <person name="Wittenberg A.H.J."/>
            <person name="Zhou S."/>
            <person name="de Queiroz M.V."/>
            <person name="Robin G.P."/>
            <person name="Auger A."/>
            <person name="Hainaut M."/>
            <person name="Henrissat B."/>
            <person name="Kim K.-T."/>
            <person name="Lee Y.-H."/>
            <person name="Lespinet O."/>
            <person name="Schwartz D.C."/>
            <person name="Thon M.R."/>
            <person name="O'Connell R.J."/>
        </authorList>
    </citation>
    <scope>NUCLEOTIDE SEQUENCE [LARGE SCALE GENOMIC DNA]</scope>
    <source>
        <strain evidence="3">IMI 349063</strain>
    </source>
</reference>
<feature type="region of interest" description="Disordered" evidence="1">
    <location>
        <begin position="1"/>
        <end position="31"/>
    </location>
</feature>
<dbReference type="KEGG" id="chig:CH63R_04708"/>